<dbReference type="InterPro" id="IPR010628">
    <property type="entry name" value="EutB"/>
</dbReference>
<evidence type="ECO:0000313" key="1">
    <source>
        <dbReference type="EMBL" id="BCI68691.1"/>
    </source>
</evidence>
<dbReference type="InterPro" id="IPR044939">
    <property type="entry name" value="EutB_dom_2_sf"/>
</dbReference>
<dbReference type="Gene3D" id="3.20.20.70">
    <property type="entry name" value="Aldolase class I"/>
    <property type="match status" value="1"/>
</dbReference>
<dbReference type="PANTHER" id="PTHR39329">
    <property type="entry name" value="ETHANOLAMINE AMMONIA-LYASE HEAVY CHAIN"/>
    <property type="match status" value="1"/>
</dbReference>
<accession>A0A6S6PPT1</accession>
<dbReference type="PANTHER" id="PTHR39329:SF1">
    <property type="entry name" value="ETHANOLAMINE AMMONIA-LYASE LARGE SUBUNIT"/>
    <property type="match status" value="1"/>
</dbReference>
<proteinExistence type="predicted"/>
<protein>
    <recommendedName>
        <fullName evidence="3">Ethanolamine ammonia-lyase</fullName>
    </recommendedName>
</protein>
<dbReference type="AlphaFoldDB" id="A0A6S6PPT1"/>
<sequence>MAHLTSLADIVVPAPLPDEDYAISLMDRAFTFHGLKALLGAADVSKAGDRMAALTAADEMTREAARAILSDLTLQHIYDHPLTTADGRIDSIMRVNYDIDREAFETISTLTVGKLKDVLLRAPAAEVRRLGRGLTGVMAAALAKLMDVHELILVARKAKRSARARTLVGAQSTLSSRLQPNHPTDDLSCVSALVYTGLSMGSGDALLGINPSIDTVENVTALLTHLDRLRRETGAPTQICVLAHMKTQMASLQDGAPVEILFQSLAGTERTLTDEFDVTVDLLDEAYHLMATQGPLRETASQFMYFETGQGSELTYAKHEGMDMTTCEALCYGLARRYDPFMVNNVTGFIGPETHLDNVEMILSNLQDHFMGKLMGLPMGMAPCYTMHSDISIEGHQIATELLAAAGANYFMDVFLTVDRMLAYFDTSGHDDQTLREIHNARPAAEYLAWAKTRGIFTETENGTIERGPNWGNPRIFCGSGPEFDRLLERVPAAYGFESAGPRPANHVSREIRANLAIGRQAIAAELDEARLPDLTFRRLKTRASDKQTHLGNPDIGAYLDEECIASLAPEGMDVQVVVSDGLSAEAIHHNIPDLLPILLDGLRAHGLSVGQPILLPFGRVKVAEAVGELLQPKLVISLIGERPGGDARASRSMSAYFAYRLADEESLAKARAYSGNSEMGYEYSVISNIYDGGLPPLEAGSVIAEKAVRILKACAAGNRLETMKASAPREPILSEA</sequence>
<dbReference type="EMBL" id="AP023326">
    <property type="protein sequence ID" value="BCI68691.1"/>
    <property type="molecule type" value="Genomic_DNA"/>
</dbReference>
<dbReference type="GO" id="GO:0008851">
    <property type="term" value="F:ethanolamine ammonia-lyase activity"/>
    <property type="evidence" value="ECO:0007669"/>
    <property type="project" value="InterPro"/>
</dbReference>
<dbReference type="InterPro" id="IPR042251">
    <property type="entry name" value="EutC_C"/>
</dbReference>
<evidence type="ECO:0000313" key="2">
    <source>
        <dbReference type="Proteomes" id="UP000515220"/>
    </source>
</evidence>
<name>A0A6S6PPT1_ACEAC</name>
<dbReference type="Proteomes" id="UP000515220">
    <property type="component" value="Chromosome"/>
</dbReference>
<reference evidence="1 2" key="1">
    <citation type="submission" date="2020-07" db="EMBL/GenBank/DDBJ databases">
        <title>Complete Genome Sequence of an acetic acid bacterium, Acetobacter aceti JCM20276.</title>
        <authorList>
            <person name="Hirose Y."/>
            <person name="Mihara H."/>
        </authorList>
    </citation>
    <scope>NUCLEOTIDE SEQUENCE [LARGE SCALE GENOMIC DNA]</scope>
    <source>
        <strain evidence="1 2">JCM20276</strain>
    </source>
</reference>
<evidence type="ECO:0008006" key="3">
    <source>
        <dbReference type="Google" id="ProtNLM"/>
    </source>
</evidence>
<dbReference type="InterPro" id="IPR044941">
    <property type="entry name" value="EutB_N_sf"/>
</dbReference>
<dbReference type="Pfam" id="PF05985">
    <property type="entry name" value="EutC"/>
    <property type="match status" value="1"/>
</dbReference>
<dbReference type="InterPro" id="IPR013785">
    <property type="entry name" value="Aldolase_TIM"/>
</dbReference>
<dbReference type="GO" id="GO:0006520">
    <property type="term" value="P:amino acid metabolic process"/>
    <property type="evidence" value="ECO:0007669"/>
    <property type="project" value="InterPro"/>
</dbReference>
<dbReference type="Gene3D" id="2.30.170.30">
    <property type="entry name" value="ethanolamine ammonia-lyase heavy chain domain like"/>
    <property type="match status" value="1"/>
</dbReference>
<dbReference type="Pfam" id="PF06751">
    <property type="entry name" value="EutB"/>
    <property type="match status" value="1"/>
</dbReference>
<organism evidence="1 2">
    <name type="scientific">Acetobacter aceti</name>
    <dbReference type="NCBI Taxonomy" id="435"/>
    <lineage>
        <taxon>Bacteria</taxon>
        <taxon>Pseudomonadati</taxon>
        <taxon>Pseudomonadota</taxon>
        <taxon>Alphaproteobacteria</taxon>
        <taxon>Acetobacterales</taxon>
        <taxon>Acetobacteraceae</taxon>
        <taxon>Acetobacter</taxon>
        <taxon>Acetobacter subgen. Acetobacter</taxon>
    </lineage>
</organism>
<dbReference type="Gene3D" id="3.40.50.11240">
    <property type="entry name" value="Ethanolamine ammonia-lyase light chain (EutC)"/>
    <property type="match status" value="1"/>
</dbReference>
<dbReference type="Gene3D" id="1.10.220.70">
    <property type="entry name" value="lyase"/>
    <property type="match status" value="1"/>
</dbReference>
<dbReference type="RefSeq" id="WP_185229926.1">
    <property type="nucleotide sequence ID" value="NZ_AP023326.1"/>
</dbReference>
<dbReference type="InterPro" id="IPR009246">
    <property type="entry name" value="EutC"/>
</dbReference>
<dbReference type="GO" id="GO:0009350">
    <property type="term" value="C:ethanolamine ammonia-lyase complex"/>
    <property type="evidence" value="ECO:0007669"/>
    <property type="project" value="TreeGrafter"/>
</dbReference>
<dbReference type="GO" id="GO:0046336">
    <property type="term" value="P:ethanolamine catabolic process"/>
    <property type="evidence" value="ECO:0007669"/>
    <property type="project" value="TreeGrafter"/>
</dbReference>
<dbReference type="GO" id="GO:0005829">
    <property type="term" value="C:cytosol"/>
    <property type="evidence" value="ECO:0007669"/>
    <property type="project" value="TreeGrafter"/>
</dbReference>
<gene>
    <name evidence="1" type="ORF">AAJCM20276_33150</name>
</gene>